<feature type="transmembrane region" description="Helical" evidence="1">
    <location>
        <begin position="357"/>
        <end position="375"/>
    </location>
</feature>
<reference evidence="2 3" key="1">
    <citation type="submission" date="2010-03" db="EMBL/GenBank/DDBJ databases">
        <authorList>
            <consortium name="The Broad Institute Genome Sequencing Platform"/>
            <person name="Ward D."/>
            <person name="Earl A."/>
            <person name="Feldgarden M."/>
            <person name="Gevers D."/>
            <person name="Young S."/>
            <person name="Zeng Q."/>
            <person name="Koehrsen M."/>
            <person name="Alvarado L."/>
            <person name="Berlin A.M."/>
            <person name="Borenstein D."/>
            <person name="Chapman S.B."/>
            <person name="Chen Z."/>
            <person name="Engels R."/>
            <person name="Freedman E."/>
            <person name="Gellesch M."/>
            <person name="Goldberg J."/>
            <person name="Griggs A."/>
            <person name="Gujja S."/>
            <person name="Heilman E.R."/>
            <person name="Heiman D.I."/>
            <person name="Hepburn T.A."/>
            <person name="Howarth C."/>
            <person name="Jen D."/>
            <person name="Larson L."/>
            <person name="Mehta T."/>
            <person name="Park D."/>
            <person name="Pearson M."/>
            <person name="Richards J."/>
            <person name="Roberts A."/>
            <person name="Saif S."/>
            <person name="Shea T.D."/>
            <person name="Shenoy N."/>
            <person name="Sisk P."/>
            <person name="Stolte C."/>
            <person name="Sykes S.N."/>
            <person name="Walk T."/>
            <person name="White J."/>
            <person name="Yandava C."/>
            <person name="Izard J."/>
            <person name="Baranova O.V."/>
            <person name="Blanton J.M."/>
            <person name="Tanner A.C."/>
            <person name="Dewhirst F."/>
            <person name="Haas B."/>
            <person name="Nusbaum C."/>
            <person name="Birren B."/>
        </authorList>
    </citation>
    <scope>NUCLEOTIDE SEQUENCE [LARGE SCALE GENOMIC DNA]</scope>
    <source>
        <strain evidence="2 3">ATCC 29453</strain>
    </source>
</reference>
<proteinExistence type="predicted"/>
<evidence type="ECO:0000256" key="1">
    <source>
        <dbReference type="SAM" id="Phobius"/>
    </source>
</evidence>
<evidence type="ECO:0000313" key="2">
    <source>
        <dbReference type="EMBL" id="EFG30986.1"/>
    </source>
</evidence>
<dbReference type="KEGG" id="smur:BWP33_04660"/>
<dbReference type="EMBL" id="ADCY02000023">
    <property type="protein sequence ID" value="EFG30986.1"/>
    <property type="molecule type" value="Genomic_DNA"/>
</dbReference>
<sequence>MLNKWFNHPIWAMAFRPFYLLAALYGMISILLWGFGYTGTSALPVQYWHAHEMIWGYTGAIVVAFLLTAVATWTGQPPIRGKFLMVLVALWLVARISVFFSATVGLSYITGTLFYWLAALGMGISVFKVKSSRNYIAVFALAMFGLTHAIFHAYLTPFRPMALQNGLLAGLVMVSGFIGLIGNRIIPFFTARRLNIPQVASPMWAMLGALVLPMLMAMLLMFQATLPLAGVLGVLAGSLGIVQCVRWFDKGILPESMLWILHAGYFAASVGLLTLGMAQFVGGYGVLASLGIHLISVGGIGLLTIGMMTRTALGHTARPLYPAPKGLTVAFWLMVAATVLRALAAIMLVVNQTAYQHSLKCSAILFAVSLGIFFWRYAPWLTKPRLDGKAG</sequence>
<dbReference type="eggNOG" id="COG3213">
    <property type="taxonomic scope" value="Bacteria"/>
</dbReference>
<dbReference type="Proteomes" id="UP000017813">
    <property type="component" value="Unassembled WGS sequence"/>
</dbReference>
<keyword evidence="3" id="KW-1185">Reference proteome</keyword>
<dbReference type="OrthoDB" id="9770040at2"/>
<dbReference type="Pfam" id="PF05940">
    <property type="entry name" value="NnrS"/>
    <property type="match status" value="1"/>
</dbReference>
<feature type="transmembrane region" description="Helical" evidence="1">
    <location>
        <begin position="329"/>
        <end position="351"/>
    </location>
</feature>
<dbReference type="HOGENOM" id="CLU_041785_2_0_4"/>
<keyword evidence="1" id="KW-1133">Transmembrane helix</keyword>
<reference evidence="2 3" key="2">
    <citation type="submission" date="2011-10" db="EMBL/GenBank/DDBJ databases">
        <title>The Genome Sequence of Simonsiella muelleri ATCC 29453.</title>
        <authorList>
            <consortium name="The Broad Institute Genome Sequencing Platform"/>
            <consortium name="The Broad Institute Genome Sequencing Center for Infectious Disease"/>
            <person name="Earl A."/>
            <person name="Ward D."/>
            <person name="Feldgarden M."/>
            <person name="Gevers D."/>
            <person name="Izard J."/>
            <person name="Baranova O.V."/>
            <person name="Blanton J.M."/>
            <person name="Tanner A.C."/>
            <person name="Dewhirst F."/>
            <person name="Young S.K."/>
            <person name="Zeng Q."/>
            <person name="Gargeya S."/>
            <person name="Fitzgerald M."/>
            <person name="Haas B."/>
            <person name="Abouelleil A."/>
            <person name="Alvarado L."/>
            <person name="Arachchi H.M."/>
            <person name="Berlin A."/>
            <person name="Brown A."/>
            <person name="Chapman S.B."/>
            <person name="Chen Z."/>
            <person name="Dunbar C."/>
            <person name="Freedman E."/>
            <person name="Gearin G."/>
            <person name="Goldberg J."/>
            <person name="Griggs A."/>
            <person name="Gujja S."/>
            <person name="Heiman D."/>
            <person name="Howarth C."/>
            <person name="Larson L."/>
            <person name="Lui A."/>
            <person name="MacDonald P.J.P."/>
            <person name="Montmayeur A."/>
            <person name="Murphy C."/>
            <person name="Neiman D."/>
            <person name="Pearson M."/>
            <person name="Priest M."/>
            <person name="Roberts A."/>
            <person name="Saif S."/>
            <person name="Shea T."/>
            <person name="Shenoy N."/>
            <person name="Sisk P."/>
            <person name="Stolte C."/>
            <person name="Sykes S."/>
            <person name="Wortman J."/>
            <person name="Nusbaum C."/>
            <person name="Birren B."/>
        </authorList>
    </citation>
    <scope>NUCLEOTIDE SEQUENCE [LARGE SCALE GENOMIC DNA]</scope>
    <source>
        <strain evidence="2 3">ATCC 29453</strain>
    </source>
</reference>
<keyword evidence="1" id="KW-0812">Transmembrane</keyword>
<feature type="transmembrane region" description="Helical" evidence="1">
    <location>
        <begin position="83"/>
        <end position="102"/>
    </location>
</feature>
<feature type="transmembrane region" description="Helical" evidence="1">
    <location>
        <begin position="54"/>
        <end position="71"/>
    </location>
</feature>
<feature type="transmembrane region" description="Helical" evidence="1">
    <location>
        <begin position="228"/>
        <end position="248"/>
    </location>
</feature>
<feature type="transmembrane region" description="Helical" evidence="1">
    <location>
        <begin position="161"/>
        <end position="182"/>
    </location>
</feature>
<feature type="transmembrane region" description="Helical" evidence="1">
    <location>
        <begin position="287"/>
        <end position="308"/>
    </location>
</feature>
<dbReference type="AlphaFoldDB" id="V9HCJ7"/>
<feature type="transmembrane region" description="Helical" evidence="1">
    <location>
        <begin position="12"/>
        <end position="34"/>
    </location>
</feature>
<organism evidence="2 3">
    <name type="scientific">Simonsiella muelleri ATCC 29453</name>
    <dbReference type="NCBI Taxonomy" id="641147"/>
    <lineage>
        <taxon>Bacteria</taxon>
        <taxon>Pseudomonadati</taxon>
        <taxon>Pseudomonadota</taxon>
        <taxon>Betaproteobacteria</taxon>
        <taxon>Neisseriales</taxon>
        <taxon>Neisseriaceae</taxon>
        <taxon>Simonsiella</taxon>
    </lineage>
</organism>
<accession>V9HCJ7</accession>
<feature type="transmembrane region" description="Helical" evidence="1">
    <location>
        <begin position="260"/>
        <end position="281"/>
    </location>
</feature>
<keyword evidence="1" id="KW-0472">Membrane</keyword>
<gene>
    <name evidence="2" type="ORF">HMPREF9021_01214</name>
</gene>
<protein>
    <recommendedName>
        <fullName evidence="4">NnrS protein</fullName>
    </recommendedName>
</protein>
<feature type="transmembrane region" description="Helical" evidence="1">
    <location>
        <begin position="203"/>
        <end position="222"/>
    </location>
</feature>
<evidence type="ECO:0000313" key="3">
    <source>
        <dbReference type="Proteomes" id="UP000017813"/>
    </source>
</evidence>
<feature type="transmembrane region" description="Helical" evidence="1">
    <location>
        <begin position="108"/>
        <end position="127"/>
    </location>
</feature>
<evidence type="ECO:0008006" key="4">
    <source>
        <dbReference type="Google" id="ProtNLM"/>
    </source>
</evidence>
<comment type="caution">
    <text evidence="2">The sequence shown here is derived from an EMBL/GenBank/DDBJ whole genome shotgun (WGS) entry which is preliminary data.</text>
</comment>
<feature type="transmembrane region" description="Helical" evidence="1">
    <location>
        <begin position="134"/>
        <end position="155"/>
    </location>
</feature>
<dbReference type="STRING" id="641147.HMPREF9021_01214"/>
<dbReference type="InterPro" id="IPR010266">
    <property type="entry name" value="NnrS"/>
</dbReference>
<name>V9HCJ7_9NEIS</name>
<dbReference type="RefSeq" id="WP_002641721.1">
    <property type="nucleotide sequence ID" value="NZ_CP019448.1"/>
</dbReference>